<dbReference type="AlphaFoldDB" id="A0A5D5ATN6"/>
<keyword evidence="3" id="KW-1185">Reference proteome</keyword>
<name>A0A5D5ATN6_9EURY</name>
<sequence length="164" mass="16727">MFGGSRSRESGRALSPLVGVVALLAITVCLAGVVAVGVATWSLESTGPNAAFDLSVDTDAEDVEIAIDHVAGDPIDVRELSVVVAVDGEGLAEQPPVPVAGASGFNGTPTGPFNEQADPEWRSGERASVFVAETNDPVPTAGDTVTVRLAVDDRTIATLETIAT</sequence>
<dbReference type="InterPro" id="IPR012859">
    <property type="entry name" value="Pilin_N_archaeal"/>
</dbReference>
<dbReference type="NCBIfam" id="TIGR02537">
    <property type="entry name" value="arch_flag_Nterm"/>
    <property type="match status" value="1"/>
</dbReference>
<organism evidence="2 3">
    <name type="scientific">Natrialba swarupiae</name>
    <dbReference type="NCBI Taxonomy" id="2448032"/>
    <lineage>
        <taxon>Archaea</taxon>
        <taxon>Methanobacteriati</taxon>
        <taxon>Methanobacteriota</taxon>
        <taxon>Stenosarchaea group</taxon>
        <taxon>Halobacteria</taxon>
        <taxon>Halobacteriales</taxon>
        <taxon>Natrialbaceae</taxon>
        <taxon>Natrialba</taxon>
    </lineage>
</organism>
<dbReference type="Pfam" id="PF07790">
    <property type="entry name" value="Pilin_N"/>
    <property type="match status" value="1"/>
</dbReference>
<proteinExistence type="predicted"/>
<protein>
    <submittedName>
        <fullName evidence="2">Type IV pilin</fullName>
    </submittedName>
</protein>
<dbReference type="Proteomes" id="UP000324104">
    <property type="component" value="Unassembled WGS sequence"/>
</dbReference>
<accession>A0A5D5ATN6</accession>
<dbReference type="InterPro" id="IPR013373">
    <property type="entry name" value="Flagellin/pilin_N_arc"/>
</dbReference>
<dbReference type="RefSeq" id="WP_149081211.1">
    <property type="nucleotide sequence ID" value="NZ_VTAW01000009.1"/>
</dbReference>
<gene>
    <name evidence="2" type="ORF">FYC77_08855</name>
</gene>
<evidence type="ECO:0000259" key="1">
    <source>
        <dbReference type="Pfam" id="PF07790"/>
    </source>
</evidence>
<dbReference type="EMBL" id="VTAW01000009">
    <property type="protein sequence ID" value="TYT62391.1"/>
    <property type="molecule type" value="Genomic_DNA"/>
</dbReference>
<feature type="domain" description="Archaeal Type IV pilin N-terminal" evidence="1">
    <location>
        <begin position="12"/>
        <end position="88"/>
    </location>
</feature>
<dbReference type="PANTHER" id="PTHR38138:SF1">
    <property type="entry name" value="ARCHAEAL TYPE IV PILIN N-TERMINAL DOMAIN-CONTAINING PROTEIN"/>
    <property type="match status" value="1"/>
</dbReference>
<evidence type="ECO:0000313" key="3">
    <source>
        <dbReference type="Proteomes" id="UP000324104"/>
    </source>
</evidence>
<dbReference type="PANTHER" id="PTHR38138">
    <property type="entry name" value="VNG6441H"/>
    <property type="match status" value="1"/>
</dbReference>
<evidence type="ECO:0000313" key="2">
    <source>
        <dbReference type="EMBL" id="TYT62391.1"/>
    </source>
</evidence>
<reference evidence="2 3" key="1">
    <citation type="submission" date="2019-08" db="EMBL/GenBank/DDBJ databases">
        <title>Archaea genome.</title>
        <authorList>
            <person name="Kajale S."/>
            <person name="Shouche Y."/>
            <person name="Deshpande N."/>
            <person name="Sharma A."/>
        </authorList>
    </citation>
    <scope>NUCLEOTIDE SEQUENCE [LARGE SCALE GENOMIC DNA]</scope>
    <source>
        <strain evidence="2 3">ESP3B_9</strain>
    </source>
</reference>
<comment type="caution">
    <text evidence="2">The sequence shown here is derived from an EMBL/GenBank/DDBJ whole genome shotgun (WGS) entry which is preliminary data.</text>
</comment>